<organism evidence="2 3">
    <name type="scientific">Persephonella hydrogeniphila</name>
    <dbReference type="NCBI Taxonomy" id="198703"/>
    <lineage>
        <taxon>Bacteria</taxon>
        <taxon>Pseudomonadati</taxon>
        <taxon>Aquificota</taxon>
        <taxon>Aquificia</taxon>
        <taxon>Aquificales</taxon>
        <taxon>Hydrogenothermaceae</taxon>
        <taxon>Persephonella</taxon>
    </lineage>
</organism>
<keyword evidence="3" id="KW-1185">Reference proteome</keyword>
<proteinExistence type="predicted"/>
<dbReference type="InterPro" id="IPR000182">
    <property type="entry name" value="GNAT_dom"/>
</dbReference>
<dbReference type="CDD" id="cd04301">
    <property type="entry name" value="NAT_SF"/>
    <property type="match status" value="1"/>
</dbReference>
<dbReference type="RefSeq" id="WP_097000669.1">
    <property type="nucleotide sequence ID" value="NZ_OBEI01000006.1"/>
</dbReference>
<dbReference type="InterPro" id="IPR016181">
    <property type="entry name" value="Acyl_CoA_acyltransferase"/>
</dbReference>
<dbReference type="SUPFAM" id="SSF55729">
    <property type="entry name" value="Acyl-CoA N-acyltransferases (Nat)"/>
    <property type="match status" value="1"/>
</dbReference>
<dbReference type="InterPro" id="IPR051556">
    <property type="entry name" value="N-term/lysine_N-AcTrnsfr"/>
</dbReference>
<dbReference type="PANTHER" id="PTHR42919">
    <property type="entry name" value="N-ALPHA-ACETYLTRANSFERASE"/>
    <property type="match status" value="1"/>
</dbReference>
<feature type="domain" description="N-acetyltransferase" evidence="1">
    <location>
        <begin position="7"/>
        <end position="157"/>
    </location>
</feature>
<name>A0A285NNI2_9AQUI</name>
<dbReference type="EMBL" id="OBEI01000006">
    <property type="protein sequence ID" value="SNZ09201.1"/>
    <property type="molecule type" value="Genomic_DNA"/>
</dbReference>
<dbReference type="PROSITE" id="PS51186">
    <property type="entry name" value="GNAT"/>
    <property type="match status" value="1"/>
</dbReference>
<reference evidence="3" key="1">
    <citation type="submission" date="2017-09" db="EMBL/GenBank/DDBJ databases">
        <authorList>
            <person name="Varghese N."/>
            <person name="Submissions S."/>
        </authorList>
    </citation>
    <scope>NUCLEOTIDE SEQUENCE [LARGE SCALE GENOMIC DNA]</scope>
    <source>
        <strain evidence="3">DSM 15103</strain>
    </source>
</reference>
<evidence type="ECO:0000259" key="1">
    <source>
        <dbReference type="PROSITE" id="PS51186"/>
    </source>
</evidence>
<evidence type="ECO:0000313" key="3">
    <source>
        <dbReference type="Proteomes" id="UP000219036"/>
    </source>
</evidence>
<dbReference type="Pfam" id="PF00583">
    <property type="entry name" value="Acetyltransf_1"/>
    <property type="match status" value="1"/>
</dbReference>
<dbReference type="GO" id="GO:0016747">
    <property type="term" value="F:acyltransferase activity, transferring groups other than amino-acyl groups"/>
    <property type="evidence" value="ECO:0007669"/>
    <property type="project" value="InterPro"/>
</dbReference>
<gene>
    <name evidence="2" type="ORF">SAMN06265182_1504</name>
</gene>
<dbReference type="PANTHER" id="PTHR42919:SF35">
    <property type="entry name" value="N-ACETYLTRANSFERASE DOMAIN-CONTAINING PROTEIN"/>
    <property type="match status" value="1"/>
</dbReference>
<keyword evidence="2" id="KW-0808">Transferase</keyword>
<sequence length="157" mass="18484">MKVEEKIRLEDFSEKYIPDVIDIIMDAYQEHPEYGEASRKHAKRYIKWLKKHSTFFKVLTVDDKPVGFVVGDGNWIDMDGKTVGEIHELSLKKDYWGKGLGDYLLKEVLNHFKKTGLKTAALWVGEKNKRAIDFYRKHGFKETGKSIYGWLRMERKL</sequence>
<dbReference type="Proteomes" id="UP000219036">
    <property type="component" value="Unassembled WGS sequence"/>
</dbReference>
<dbReference type="AlphaFoldDB" id="A0A285NNI2"/>
<accession>A0A285NNI2</accession>
<protein>
    <submittedName>
        <fullName evidence="2">Acetyltransferase (GNAT) family protein</fullName>
    </submittedName>
</protein>
<dbReference type="Gene3D" id="3.40.630.30">
    <property type="match status" value="1"/>
</dbReference>
<evidence type="ECO:0000313" key="2">
    <source>
        <dbReference type="EMBL" id="SNZ09201.1"/>
    </source>
</evidence>
<dbReference type="OrthoDB" id="5292888at2"/>